<evidence type="ECO:0008006" key="3">
    <source>
        <dbReference type="Google" id="ProtNLM"/>
    </source>
</evidence>
<accession>A0A067TCM0</accession>
<keyword evidence="2" id="KW-1185">Reference proteome</keyword>
<dbReference type="EMBL" id="KL142371">
    <property type="protein sequence ID" value="KDR80896.1"/>
    <property type="molecule type" value="Genomic_DNA"/>
</dbReference>
<sequence length="441" mass="50328">MVPNLPPELKNLIVAHLEQIPNATERHSALSSAALVSHHFRYQAHSHLFANVILHSVYNGSPRHTLTHLQVVGRRLRNLCQLIHADPDSERTGIASHIKNFELTLQFSALDDNTALPFILRRLFKTGTSPCSLSLSFHKYQLHQDLIPALQVVCRNPVLKTLRLSQCRGLPVDLLRHSSVRNIYFKQVSFLHSRPDHTAILAGGETSPSDCEQFDSSEGVFSESIETDCTYSLKAILDWTPDSRIPSYFLFSKLKDITFCLDWTQQRVWDEATAITFAAGALEQLKLELSKYSMLISPSRFTLRHLPLLHSVVLVPSEELFSNDIAAEIGRVFHDDHLPPSLKNLQIHFHFIITHHWWRQYENNDIFSQSISLELDALLSDVKFCSLTSLIVRCNLKFLKGYRVGPSIEEQLLENARLSLICKFPRAQAKYKFITFETIIT</sequence>
<organism evidence="1 2">
    <name type="scientific">Galerina marginata (strain CBS 339.88)</name>
    <dbReference type="NCBI Taxonomy" id="685588"/>
    <lineage>
        <taxon>Eukaryota</taxon>
        <taxon>Fungi</taxon>
        <taxon>Dikarya</taxon>
        <taxon>Basidiomycota</taxon>
        <taxon>Agaricomycotina</taxon>
        <taxon>Agaricomycetes</taxon>
        <taxon>Agaricomycetidae</taxon>
        <taxon>Agaricales</taxon>
        <taxon>Agaricineae</taxon>
        <taxon>Strophariaceae</taxon>
        <taxon>Galerina</taxon>
    </lineage>
</organism>
<dbReference type="Proteomes" id="UP000027222">
    <property type="component" value="Unassembled WGS sequence"/>
</dbReference>
<protein>
    <recommendedName>
        <fullName evidence="3">F-box domain-containing protein</fullName>
    </recommendedName>
</protein>
<name>A0A067TCM0_GALM3</name>
<dbReference type="HOGENOM" id="CLU_046875_0_0_1"/>
<proteinExistence type="predicted"/>
<gene>
    <name evidence="1" type="ORF">GALMADRAFT_222496</name>
</gene>
<evidence type="ECO:0000313" key="1">
    <source>
        <dbReference type="EMBL" id="KDR80896.1"/>
    </source>
</evidence>
<evidence type="ECO:0000313" key="2">
    <source>
        <dbReference type="Proteomes" id="UP000027222"/>
    </source>
</evidence>
<dbReference type="OrthoDB" id="2745898at2759"/>
<reference evidence="2" key="1">
    <citation type="journal article" date="2014" name="Proc. Natl. Acad. Sci. U.S.A.">
        <title>Extensive sampling of basidiomycete genomes demonstrates inadequacy of the white-rot/brown-rot paradigm for wood decay fungi.</title>
        <authorList>
            <person name="Riley R."/>
            <person name="Salamov A.A."/>
            <person name="Brown D.W."/>
            <person name="Nagy L.G."/>
            <person name="Floudas D."/>
            <person name="Held B.W."/>
            <person name="Levasseur A."/>
            <person name="Lombard V."/>
            <person name="Morin E."/>
            <person name="Otillar R."/>
            <person name="Lindquist E.A."/>
            <person name="Sun H."/>
            <person name="LaButti K.M."/>
            <person name="Schmutz J."/>
            <person name="Jabbour D."/>
            <person name="Luo H."/>
            <person name="Baker S.E."/>
            <person name="Pisabarro A.G."/>
            <person name="Walton J.D."/>
            <person name="Blanchette R.A."/>
            <person name="Henrissat B."/>
            <person name="Martin F."/>
            <person name="Cullen D."/>
            <person name="Hibbett D.S."/>
            <person name="Grigoriev I.V."/>
        </authorList>
    </citation>
    <scope>NUCLEOTIDE SEQUENCE [LARGE SCALE GENOMIC DNA]</scope>
    <source>
        <strain evidence="2">CBS 339.88</strain>
    </source>
</reference>
<dbReference type="AlphaFoldDB" id="A0A067TCM0"/>